<organism evidence="2 3">
    <name type="scientific">Autumnicola edwardsiae</name>
    <dbReference type="NCBI Taxonomy" id="3075594"/>
    <lineage>
        <taxon>Bacteria</taxon>
        <taxon>Pseudomonadati</taxon>
        <taxon>Bacteroidota</taxon>
        <taxon>Flavobacteriia</taxon>
        <taxon>Flavobacteriales</taxon>
        <taxon>Flavobacteriaceae</taxon>
        <taxon>Autumnicola</taxon>
    </lineage>
</organism>
<keyword evidence="3" id="KW-1185">Reference proteome</keyword>
<reference evidence="2 3" key="1">
    <citation type="submission" date="2023-09" db="EMBL/GenBank/DDBJ databases">
        <authorList>
            <person name="Rey-Velasco X."/>
        </authorList>
    </citation>
    <scope>NUCLEOTIDE SEQUENCE [LARGE SCALE GENOMIC DNA]</scope>
    <source>
        <strain evidence="2 3">F297</strain>
    </source>
</reference>
<dbReference type="RefSeq" id="WP_311483979.1">
    <property type="nucleotide sequence ID" value="NZ_JAVRHP010000024.1"/>
</dbReference>
<name>A0ABU3CU06_9FLAO</name>
<gene>
    <name evidence="2" type="ORF">RM529_06675</name>
</gene>
<proteinExistence type="predicted"/>
<comment type="caution">
    <text evidence="2">The sequence shown here is derived from an EMBL/GenBank/DDBJ whole genome shotgun (WGS) entry which is preliminary data.</text>
</comment>
<sequence length="147" mass="18234">MKKFLFVLFFFSCFWHVNAQDDKERIKALKTAFITQEMEMSNKVAQKFWPVYNEYETRRRELHEEEDNKLKDTECVNEQEAEKMLSEYLDIERKEYVIKKQLFEDLKEIFSAKEIIELHKLEDEFHKKLIREYRARKHREEENNSKK</sequence>
<feature type="signal peptide" evidence="1">
    <location>
        <begin position="1"/>
        <end position="19"/>
    </location>
</feature>
<keyword evidence="1" id="KW-0732">Signal</keyword>
<dbReference type="Proteomes" id="UP001248819">
    <property type="component" value="Unassembled WGS sequence"/>
</dbReference>
<dbReference type="EMBL" id="JAVRHP010000024">
    <property type="protein sequence ID" value="MDT0649820.1"/>
    <property type="molecule type" value="Genomic_DNA"/>
</dbReference>
<evidence type="ECO:0000256" key="1">
    <source>
        <dbReference type="SAM" id="SignalP"/>
    </source>
</evidence>
<evidence type="ECO:0008006" key="4">
    <source>
        <dbReference type="Google" id="ProtNLM"/>
    </source>
</evidence>
<evidence type="ECO:0000313" key="3">
    <source>
        <dbReference type="Proteomes" id="UP001248819"/>
    </source>
</evidence>
<accession>A0ABU3CU06</accession>
<protein>
    <recommendedName>
        <fullName evidence="4">Sensor of ECF-type sigma factor</fullName>
    </recommendedName>
</protein>
<evidence type="ECO:0000313" key="2">
    <source>
        <dbReference type="EMBL" id="MDT0649820.1"/>
    </source>
</evidence>
<feature type="chain" id="PRO_5047494420" description="Sensor of ECF-type sigma factor" evidence="1">
    <location>
        <begin position="20"/>
        <end position="147"/>
    </location>
</feature>